<feature type="domain" description="Peptidase M16 N-terminal" evidence="1">
    <location>
        <begin position="61"/>
        <end position="134"/>
    </location>
</feature>
<dbReference type="SUPFAM" id="SSF63411">
    <property type="entry name" value="LuxS/MPP-like metallohydrolase"/>
    <property type="match status" value="3"/>
</dbReference>
<evidence type="ECO:0000259" key="1">
    <source>
        <dbReference type="Pfam" id="PF00675"/>
    </source>
</evidence>
<feature type="domain" description="Peptidase M16 C-terminal" evidence="2">
    <location>
        <begin position="199"/>
        <end position="367"/>
    </location>
</feature>
<comment type="caution">
    <text evidence="3">The sequence shown here is derived from an EMBL/GenBank/DDBJ whole genome shotgun (WGS) entry which is preliminary data.</text>
</comment>
<dbReference type="GO" id="GO:0046872">
    <property type="term" value="F:metal ion binding"/>
    <property type="evidence" value="ECO:0007669"/>
    <property type="project" value="InterPro"/>
</dbReference>
<evidence type="ECO:0000259" key="2">
    <source>
        <dbReference type="Pfam" id="PF05193"/>
    </source>
</evidence>
<dbReference type="InterPro" id="IPR007863">
    <property type="entry name" value="Peptidase_M16_C"/>
</dbReference>
<dbReference type="EMBL" id="JAHDYR010000031">
    <property type="protein sequence ID" value="KAG9392851.1"/>
    <property type="molecule type" value="Genomic_DNA"/>
</dbReference>
<evidence type="ECO:0000313" key="4">
    <source>
        <dbReference type="Proteomes" id="UP000717585"/>
    </source>
</evidence>
<dbReference type="PANTHER" id="PTHR43016:SF16">
    <property type="entry name" value="METALLOPROTEASE, PUTATIVE (AFU_ORTHOLOGUE AFUA_4G07610)-RELATED"/>
    <property type="match status" value="1"/>
</dbReference>
<reference evidence="3" key="1">
    <citation type="submission" date="2021-05" db="EMBL/GenBank/DDBJ databases">
        <title>A free-living protist that lacks canonical eukaryotic 1 DNA replication and segregation systems.</title>
        <authorList>
            <person name="Salas-Leiva D.E."/>
            <person name="Tromer E.C."/>
            <person name="Curtis B.A."/>
            <person name="Jerlstrom-Hultqvist J."/>
            <person name="Kolisko M."/>
            <person name="Yi Z."/>
            <person name="Salas-Leiva J.S."/>
            <person name="Gallot-Lavallee L."/>
            <person name="Kops G.J.P.L."/>
            <person name="Archibald J.M."/>
            <person name="Simpson A.G.B."/>
            <person name="Roger A.J."/>
        </authorList>
    </citation>
    <scope>NUCLEOTIDE SEQUENCE</scope>
    <source>
        <strain evidence="3">BICM</strain>
    </source>
</reference>
<dbReference type="Gene3D" id="3.30.830.10">
    <property type="entry name" value="Metalloenzyme, LuxS/M16 peptidase-like"/>
    <property type="match status" value="4"/>
</dbReference>
<dbReference type="InterPro" id="IPR011765">
    <property type="entry name" value="Pept_M16_N"/>
</dbReference>
<dbReference type="OrthoDB" id="4953at2759"/>
<dbReference type="PANTHER" id="PTHR43016">
    <property type="entry name" value="PRESEQUENCE PROTEASE"/>
    <property type="match status" value="1"/>
</dbReference>
<sequence length="962" mass="103357">MTGNTAIPSKEAPVPAETSTIGHYPVSLYNTPSGIRVLHVEVDSPIVSGFFILNTLAGDDMGIPHVLEHMVFLGTDGRVKGYLDRVANRCLAQGTNAWTDTDHTAYTVSTAGADGFLRLLPEYLDHILHPSLTDEGFLTEIHHVAADGTDGGVVYSEMLNVDAYELMTRRMMKVMYGERGIITPYSFETGGTSEGLRQLTPDDVRDFHARQYVPENLTVVVVGAIDPAAVLAALPKTTNSPAKVLPQALHPAPLLESAVESVAFPSEDDDSGSAMRCFHGATDANMVQQTEEIEAWHVLGDYLCEDPDCDLNRLLVDSEDSIASEVSVTIRTFPTSSVTLSVEDVPTDLLDTVPARLDAAIAEVLKAGPDMGRIHKYVHRNQRQRLEFLERAPGGAAANELIDFALFANADLSLYCRDYAATLLAKPAEWWADKLSLLARPSFTVLGRPDTALPARNAQAEKERQEANRQQGTDGERLAAIVDAGIPSPVCPEPRAESINWPKVTVDGSGALTHSAIDTEFVQASVVFDISSMDTATRRWLPLVMEIALESAIVRGGQTVCPADAAALLSAVTVHADLHVGMGGSHFEPGPHPNSVALSFQSVAAQFPEAVEIINQMMSCPRHGTEWLGVGVGRISKSVASTKREPELLMPAALKTRALSKEGVPSSFRAMSVTVQGAFLQAVRARLAEDPDAVVAEFNTIVRRIACSPHTVHITCPRTAVEATRAVVQPLVGETPCMMVPAHKGVAPPTQAVVELPSSESTFVRLCTPSLVQYGFDHPLMPAILLAVEYFTVIEGPLWRDVRGAGLAYGVGINTAPDDGLTTLTLDRCYDGPRALEKCVAVIGSPVDPDTLQDARASLICNMVEREESPAAAASELCIDVLRRLKPGRRSRMVNAVSKVTQAEVEAAIDRFLKPLLDPQNPEITLLAMTASGSGQAVVDGLAKLGYRPEQMTLAEALPLLG</sequence>
<dbReference type="InterPro" id="IPR011249">
    <property type="entry name" value="Metalloenz_LuxS/M16"/>
</dbReference>
<dbReference type="Proteomes" id="UP000717585">
    <property type="component" value="Unassembled WGS sequence"/>
</dbReference>
<keyword evidence="4" id="KW-1185">Reference proteome</keyword>
<gene>
    <name evidence="3" type="ORF">J8273_5784</name>
</gene>
<protein>
    <submittedName>
        <fullName evidence="3">Peptidase M16 inactive domain</fullName>
    </submittedName>
</protein>
<dbReference type="AlphaFoldDB" id="A0A8J6ARY6"/>
<accession>A0A8J6ARY6</accession>
<dbReference type="Pfam" id="PF00675">
    <property type="entry name" value="Peptidase_M16"/>
    <property type="match status" value="1"/>
</dbReference>
<evidence type="ECO:0000313" key="3">
    <source>
        <dbReference type="EMBL" id="KAG9392851.1"/>
    </source>
</evidence>
<dbReference type="Pfam" id="PF05193">
    <property type="entry name" value="Peptidase_M16_C"/>
    <property type="match status" value="1"/>
</dbReference>
<name>A0A8J6ARY6_9EUKA</name>
<dbReference type="FunFam" id="3.30.830.10:FF:000015">
    <property type="entry name" value="Putative zinc metalloprotease"/>
    <property type="match status" value="1"/>
</dbReference>
<proteinExistence type="predicted"/>
<organism evidence="3 4">
    <name type="scientific">Carpediemonas membranifera</name>
    <dbReference type="NCBI Taxonomy" id="201153"/>
    <lineage>
        <taxon>Eukaryota</taxon>
        <taxon>Metamonada</taxon>
        <taxon>Carpediemonas-like organisms</taxon>
        <taxon>Carpediemonas</taxon>
    </lineage>
</organism>